<evidence type="ECO:0000313" key="15">
    <source>
        <dbReference type="Proteomes" id="UP000187209"/>
    </source>
</evidence>
<protein>
    <recommendedName>
        <fullName evidence="13">Cyclic nucleotide-binding domain-containing protein</fullName>
    </recommendedName>
</protein>
<dbReference type="GO" id="GO:0034702">
    <property type="term" value="C:monoatomic ion channel complex"/>
    <property type="evidence" value="ECO:0007669"/>
    <property type="project" value="UniProtKB-KW"/>
</dbReference>
<keyword evidence="3" id="KW-0633">Potassium transport</keyword>
<dbReference type="EMBL" id="MPUH01000287">
    <property type="protein sequence ID" value="OMJ83899.1"/>
    <property type="molecule type" value="Genomic_DNA"/>
</dbReference>
<feature type="transmembrane region" description="Helical" evidence="12">
    <location>
        <begin position="76"/>
        <end position="95"/>
    </location>
</feature>
<dbReference type="InterPro" id="IPR005821">
    <property type="entry name" value="Ion_trans_dom"/>
</dbReference>
<evidence type="ECO:0000256" key="7">
    <source>
        <dbReference type="ARBA" id="ARBA00022958"/>
    </source>
</evidence>
<evidence type="ECO:0000256" key="9">
    <source>
        <dbReference type="ARBA" id="ARBA00023065"/>
    </source>
</evidence>
<accession>A0A1R2C4J8</accession>
<dbReference type="Proteomes" id="UP000187209">
    <property type="component" value="Unassembled WGS sequence"/>
</dbReference>
<feature type="transmembrane region" description="Helical" evidence="12">
    <location>
        <begin position="49"/>
        <end position="69"/>
    </location>
</feature>
<keyword evidence="2" id="KW-0813">Transport</keyword>
<organism evidence="14 15">
    <name type="scientific">Stentor coeruleus</name>
    <dbReference type="NCBI Taxonomy" id="5963"/>
    <lineage>
        <taxon>Eukaryota</taxon>
        <taxon>Sar</taxon>
        <taxon>Alveolata</taxon>
        <taxon>Ciliophora</taxon>
        <taxon>Postciliodesmatophora</taxon>
        <taxon>Heterotrichea</taxon>
        <taxon>Heterotrichida</taxon>
        <taxon>Stentoridae</taxon>
        <taxon>Stentor</taxon>
    </lineage>
</organism>
<reference evidence="14 15" key="1">
    <citation type="submission" date="2016-11" db="EMBL/GenBank/DDBJ databases">
        <title>The macronuclear genome of Stentor coeruleus: a giant cell with tiny introns.</title>
        <authorList>
            <person name="Slabodnick M."/>
            <person name="Ruby J.G."/>
            <person name="Reiff S.B."/>
            <person name="Swart E.C."/>
            <person name="Gosai S."/>
            <person name="Prabakaran S."/>
            <person name="Witkowska E."/>
            <person name="Larue G.E."/>
            <person name="Fisher S."/>
            <person name="Freeman R.M."/>
            <person name="Gunawardena J."/>
            <person name="Chu W."/>
            <person name="Stover N.A."/>
            <person name="Gregory B.D."/>
            <person name="Nowacki M."/>
            <person name="Derisi J."/>
            <person name="Roy S.W."/>
            <person name="Marshall W.F."/>
            <person name="Sood P."/>
        </authorList>
    </citation>
    <scope>NUCLEOTIDE SEQUENCE [LARGE SCALE GENOMIC DNA]</scope>
    <source>
        <strain evidence="14">WM001</strain>
    </source>
</reference>
<evidence type="ECO:0000256" key="8">
    <source>
        <dbReference type="ARBA" id="ARBA00022989"/>
    </source>
</evidence>
<dbReference type="Gene3D" id="1.10.287.70">
    <property type="match status" value="1"/>
</dbReference>
<keyword evidence="7" id="KW-0630">Potassium</keyword>
<keyword evidence="9" id="KW-0406">Ion transport</keyword>
<dbReference type="PRINTS" id="PR01463">
    <property type="entry name" value="EAGCHANLFMLY"/>
</dbReference>
<dbReference type="InterPro" id="IPR000595">
    <property type="entry name" value="cNMP-bd_dom"/>
</dbReference>
<dbReference type="PANTHER" id="PTHR10217">
    <property type="entry name" value="VOLTAGE AND LIGAND GATED POTASSIUM CHANNEL"/>
    <property type="match status" value="1"/>
</dbReference>
<dbReference type="InterPro" id="IPR050818">
    <property type="entry name" value="KCNH_animal-type"/>
</dbReference>
<sequence>MLLVGITCHCIACMWYYITTVEDSNITWMSGAFYDEDSKYMGSSNRDKYMASLYWTTVTFTSVGYGDIVPKSIPEYIYAMIIEFLGIMFFAYLMGHVNTYISNIDKKHEALKKRENDLDKWIFDLDSSYPDKVMPSSIYEGIRDYYKFQWENDDSSIENFNKFMLKLPSHLRHEMNQYLYKTRIEFLGAFIVGVTDNTVYELAVNIKPRYEGKAVELIKKGTRSKYFYVIKSGSIVIIDDAPFLKLNQKSYFGEISVIFKEKSDFGYITDGETSLLTVHRNVFEKIAKYDLRILAVRAFRRNKYFHMAKEKSKMHDLDRKYDKEIEEFNIFHDRLDDDEAEEFERKTTKYLVNYETKADKYLNKIKLIQEEQFETITRLQKDLERIKLNRPNRPSL</sequence>
<keyword evidence="11" id="KW-0407">Ion channel</keyword>
<feature type="domain" description="Cyclic nucleotide-binding" evidence="13">
    <location>
        <begin position="190"/>
        <end position="286"/>
    </location>
</feature>
<evidence type="ECO:0000256" key="6">
    <source>
        <dbReference type="ARBA" id="ARBA00022882"/>
    </source>
</evidence>
<evidence type="ECO:0000313" key="14">
    <source>
        <dbReference type="EMBL" id="OMJ83899.1"/>
    </source>
</evidence>
<keyword evidence="15" id="KW-1185">Reference proteome</keyword>
<evidence type="ECO:0000256" key="11">
    <source>
        <dbReference type="ARBA" id="ARBA00023303"/>
    </source>
</evidence>
<dbReference type="GO" id="GO:0005886">
    <property type="term" value="C:plasma membrane"/>
    <property type="evidence" value="ECO:0007669"/>
    <property type="project" value="TreeGrafter"/>
</dbReference>
<evidence type="ECO:0000256" key="5">
    <source>
        <dbReference type="ARBA" id="ARBA00022826"/>
    </source>
</evidence>
<dbReference type="PANTHER" id="PTHR10217:SF435">
    <property type="entry name" value="POTASSIUM VOLTAGE-GATED CHANNEL PROTEIN EAG"/>
    <property type="match status" value="1"/>
</dbReference>
<keyword evidence="5" id="KW-0631">Potassium channel</keyword>
<evidence type="ECO:0000256" key="3">
    <source>
        <dbReference type="ARBA" id="ARBA00022538"/>
    </source>
</evidence>
<evidence type="ECO:0000259" key="13">
    <source>
        <dbReference type="PROSITE" id="PS50042"/>
    </source>
</evidence>
<evidence type="ECO:0000256" key="12">
    <source>
        <dbReference type="SAM" id="Phobius"/>
    </source>
</evidence>
<dbReference type="InterPro" id="IPR003938">
    <property type="entry name" value="K_chnl_volt-dep_EAG/ELK/ERG"/>
</dbReference>
<gene>
    <name evidence="14" type="ORF">SteCoe_15054</name>
</gene>
<dbReference type="Pfam" id="PF00520">
    <property type="entry name" value="Ion_trans"/>
    <property type="match status" value="1"/>
</dbReference>
<keyword evidence="6" id="KW-0851">Voltage-gated channel</keyword>
<dbReference type="CDD" id="cd00038">
    <property type="entry name" value="CAP_ED"/>
    <property type="match status" value="1"/>
</dbReference>
<proteinExistence type="predicted"/>
<name>A0A1R2C4J8_9CILI</name>
<dbReference type="AlphaFoldDB" id="A0A1R2C4J8"/>
<comment type="subcellular location">
    <subcellularLocation>
        <location evidence="1">Membrane</location>
        <topology evidence="1">Multi-pass membrane protein</topology>
    </subcellularLocation>
</comment>
<evidence type="ECO:0000256" key="1">
    <source>
        <dbReference type="ARBA" id="ARBA00004141"/>
    </source>
</evidence>
<dbReference type="GO" id="GO:0005249">
    <property type="term" value="F:voltage-gated potassium channel activity"/>
    <property type="evidence" value="ECO:0007669"/>
    <property type="project" value="InterPro"/>
</dbReference>
<keyword evidence="4 12" id="KW-0812">Transmembrane</keyword>
<dbReference type="InterPro" id="IPR014710">
    <property type="entry name" value="RmlC-like_jellyroll"/>
</dbReference>
<dbReference type="SUPFAM" id="SSF51206">
    <property type="entry name" value="cAMP-binding domain-like"/>
    <property type="match status" value="1"/>
</dbReference>
<evidence type="ECO:0000256" key="4">
    <source>
        <dbReference type="ARBA" id="ARBA00022692"/>
    </source>
</evidence>
<dbReference type="OrthoDB" id="417811at2759"/>
<comment type="caution">
    <text evidence="14">The sequence shown here is derived from an EMBL/GenBank/DDBJ whole genome shotgun (WGS) entry which is preliminary data.</text>
</comment>
<dbReference type="Gene3D" id="2.60.120.10">
    <property type="entry name" value="Jelly Rolls"/>
    <property type="match status" value="1"/>
</dbReference>
<evidence type="ECO:0000256" key="10">
    <source>
        <dbReference type="ARBA" id="ARBA00023136"/>
    </source>
</evidence>
<keyword evidence="10 12" id="KW-0472">Membrane</keyword>
<dbReference type="GO" id="GO:0042391">
    <property type="term" value="P:regulation of membrane potential"/>
    <property type="evidence" value="ECO:0007669"/>
    <property type="project" value="TreeGrafter"/>
</dbReference>
<keyword evidence="8 12" id="KW-1133">Transmembrane helix</keyword>
<dbReference type="PROSITE" id="PS50042">
    <property type="entry name" value="CNMP_BINDING_3"/>
    <property type="match status" value="1"/>
</dbReference>
<dbReference type="InterPro" id="IPR018490">
    <property type="entry name" value="cNMP-bd_dom_sf"/>
</dbReference>
<evidence type="ECO:0000256" key="2">
    <source>
        <dbReference type="ARBA" id="ARBA00022448"/>
    </source>
</evidence>
<dbReference type="SUPFAM" id="SSF81324">
    <property type="entry name" value="Voltage-gated potassium channels"/>
    <property type="match status" value="1"/>
</dbReference>